<feature type="domain" description="Four-carbon acid sugar kinase N-terminal" evidence="7">
    <location>
        <begin position="4"/>
        <end position="225"/>
    </location>
</feature>
<feature type="domain" description="Four-carbon acid sugar kinase nucleotide binding" evidence="8">
    <location>
        <begin position="249"/>
        <end position="407"/>
    </location>
</feature>
<dbReference type="RefSeq" id="WP_093727874.1">
    <property type="nucleotide sequence ID" value="NZ_FMZB01000008.1"/>
</dbReference>
<keyword evidence="6" id="KW-0119">Carbohydrate metabolism</keyword>
<keyword evidence="10" id="KW-1185">Reference proteome</keyword>
<keyword evidence="5" id="KW-0067">ATP-binding</keyword>
<dbReference type="InterPro" id="IPR031475">
    <property type="entry name" value="NBD_C"/>
</dbReference>
<evidence type="ECO:0000256" key="1">
    <source>
        <dbReference type="ARBA" id="ARBA00005715"/>
    </source>
</evidence>
<dbReference type="Gene3D" id="3.40.980.20">
    <property type="entry name" value="Four-carbon acid sugar kinase, nucleotide binding domain"/>
    <property type="match status" value="1"/>
</dbReference>
<evidence type="ECO:0000313" key="9">
    <source>
        <dbReference type="EMBL" id="SDD23406.1"/>
    </source>
</evidence>
<reference evidence="10" key="1">
    <citation type="submission" date="2016-10" db="EMBL/GenBank/DDBJ databases">
        <authorList>
            <person name="Varghese N."/>
            <person name="Submissions S."/>
        </authorList>
    </citation>
    <scope>NUCLEOTIDE SEQUENCE [LARGE SCALE GENOMIC DNA]</scope>
    <source>
        <strain evidence="10">DSM 21620</strain>
    </source>
</reference>
<evidence type="ECO:0000256" key="5">
    <source>
        <dbReference type="ARBA" id="ARBA00022840"/>
    </source>
</evidence>
<evidence type="ECO:0000256" key="4">
    <source>
        <dbReference type="ARBA" id="ARBA00022777"/>
    </source>
</evidence>
<protein>
    <submittedName>
        <fullName evidence="9">Uncharacterized conserved protein YgbK, DUF1537 family</fullName>
    </submittedName>
</protein>
<dbReference type="InterPro" id="IPR010737">
    <property type="entry name" value="4-carb_acid_sugar_kinase_N"/>
</dbReference>
<keyword evidence="4" id="KW-0418">Kinase</keyword>
<dbReference type="InterPro" id="IPR042213">
    <property type="entry name" value="NBD_C_sf"/>
</dbReference>
<dbReference type="AlphaFoldDB" id="A0A1G6T4E4"/>
<dbReference type="STRING" id="361279.SAMN05421663_10822"/>
<keyword evidence="3" id="KW-0547">Nucleotide-binding</keyword>
<organism evidence="9 10">
    <name type="scientific">Terribacillus halophilus</name>
    <dbReference type="NCBI Taxonomy" id="361279"/>
    <lineage>
        <taxon>Bacteria</taxon>
        <taxon>Bacillati</taxon>
        <taxon>Bacillota</taxon>
        <taxon>Bacilli</taxon>
        <taxon>Bacillales</taxon>
        <taxon>Bacillaceae</taxon>
        <taxon>Terribacillus</taxon>
    </lineage>
</organism>
<evidence type="ECO:0000256" key="3">
    <source>
        <dbReference type="ARBA" id="ARBA00022741"/>
    </source>
</evidence>
<dbReference type="InterPro" id="IPR037051">
    <property type="entry name" value="4-carb_acid_sugar_kinase_N_sf"/>
</dbReference>
<dbReference type="Gene3D" id="3.40.50.10840">
    <property type="entry name" value="Putative sugar-binding, N-terminal domain"/>
    <property type="match status" value="1"/>
</dbReference>
<evidence type="ECO:0000256" key="6">
    <source>
        <dbReference type="ARBA" id="ARBA00023277"/>
    </source>
</evidence>
<comment type="similarity">
    <text evidence="1">Belongs to the four-carbon acid sugar kinase family.</text>
</comment>
<dbReference type="EMBL" id="FMZB01000008">
    <property type="protein sequence ID" value="SDD23406.1"/>
    <property type="molecule type" value="Genomic_DNA"/>
</dbReference>
<gene>
    <name evidence="9" type="ORF">SAMN05421663_10822</name>
</gene>
<proteinExistence type="inferred from homology"/>
<evidence type="ECO:0000259" key="7">
    <source>
        <dbReference type="Pfam" id="PF07005"/>
    </source>
</evidence>
<sequence length="431" mass="47562">MNRIAIIADDLTGASDCGAALLPYGKEVNVRVGDTFNGDSHQAVVWNTDSRALPAKTAYEQVKQIASTVKEEAFDLVYKKIDSTMRGNIGSELDALYDVFHPDVIIVAPAFPKQSRIVKNRIHRVNGVPLGESEVARDPKTPITISDIQTLLQMQSAHKVGHLTVEHLESGEVRTEEQLKRLVAQGHDYITVDAATENDLKVLAAAGVNSGLQIIWSGSSGLFHHLPGSFGFAKKIMPNEMTIQQGNVLFVIGSMSRHGRNQLMQLLREKELASVEVNAENLVTDTEAAEKESKRVFQEVQKAVVENLHPVLFVSEKLVEAHDELEAVSHSNRIAKELGRLVEQIVERLGINRLFLTGGDTALQVLRQLRVTSFQLFKEIEPGVPFGKASEQDLYIVTKAGSFGSMEVMVRALEALKGERQLETNHRNHNG</sequence>
<dbReference type="Pfam" id="PF17042">
    <property type="entry name" value="NBD_C"/>
    <property type="match status" value="1"/>
</dbReference>
<dbReference type="GO" id="GO:0016301">
    <property type="term" value="F:kinase activity"/>
    <property type="evidence" value="ECO:0007669"/>
    <property type="project" value="UniProtKB-KW"/>
</dbReference>
<name>A0A1G6T4E4_9BACI</name>
<dbReference type="Pfam" id="PF07005">
    <property type="entry name" value="SBD_N"/>
    <property type="match status" value="1"/>
</dbReference>
<dbReference type="GO" id="GO:0005524">
    <property type="term" value="F:ATP binding"/>
    <property type="evidence" value="ECO:0007669"/>
    <property type="project" value="UniProtKB-KW"/>
</dbReference>
<dbReference type="Proteomes" id="UP000198666">
    <property type="component" value="Unassembled WGS sequence"/>
</dbReference>
<accession>A0A1G6T4E4</accession>
<dbReference type="SUPFAM" id="SSF142764">
    <property type="entry name" value="YgbK-like"/>
    <property type="match status" value="1"/>
</dbReference>
<dbReference type="OrthoDB" id="9778478at2"/>
<evidence type="ECO:0000256" key="2">
    <source>
        <dbReference type="ARBA" id="ARBA00022679"/>
    </source>
</evidence>
<keyword evidence="2" id="KW-0808">Transferase</keyword>
<evidence type="ECO:0000313" key="10">
    <source>
        <dbReference type="Proteomes" id="UP000198666"/>
    </source>
</evidence>
<evidence type="ECO:0000259" key="8">
    <source>
        <dbReference type="Pfam" id="PF17042"/>
    </source>
</evidence>